<dbReference type="GeneID" id="300081963"/>
<organism evidence="12 13">
    <name type="scientific">Ectopseudomonas hydrolytica</name>
    <dbReference type="NCBI Taxonomy" id="2493633"/>
    <lineage>
        <taxon>Bacteria</taxon>
        <taxon>Pseudomonadati</taxon>
        <taxon>Pseudomonadota</taxon>
        <taxon>Gammaproteobacteria</taxon>
        <taxon>Pseudomonadales</taxon>
        <taxon>Pseudomonadaceae</taxon>
        <taxon>Ectopseudomonas</taxon>
    </lineage>
</organism>
<evidence type="ECO:0000256" key="6">
    <source>
        <dbReference type="ARBA" id="ARBA00023077"/>
    </source>
</evidence>
<comment type="similarity">
    <text evidence="9">Belongs to the TonB-dependent receptor family.</text>
</comment>
<evidence type="ECO:0000259" key="11">
    <source>
        <dbReference type="Pfam" id="PF00593"/>
    </source>
</evidence>
<dbReference type="PANTHER" id="PTHR30069:SF53">
    <property type="entry name" value="COLICIN I RECEPTOR-RELATED"/>
    <property type="match status" value="1"/>
</dbReference>
<keyword evidence="5" id="KW-0732">Signal</keyword>
<evidence type="ECO:0000256" key="2">
    <source>
        <dbReference type="ARBA" id="ARBA00022448"/>
    </source>
</evidence>
<evidence type="ECO:0000256" key="4">
    <source>
        <dbReference type="ARBA" id="ARBA00022692"/>
    </source>
</evidence>
<dbReference type="InterPro" id="IPR039426">
    <property type="entry name" value="TonB-dep_rcpt-like"/>
</dbReference>
<evidence type="ECO:0000313" key="13">
    <source>
        <dbReference type="Proteomes" id="UP001054897"/>
    </source>
</evidence>
<evidence type="ECO:0000256" key="5">
    <source>
        <dbReference type="ARBA" id="ARBA00022729"/>
    </source>
</evidence>
<keyword evidence="7 9" id="KW-0472">Membrane</keyword>
<dbReference type="PROSITE" id="PS01156">
    <property type="entry name" value="TONB_DEPENDENT_REC_2"/>
    <property type="match status" value="1"/>
</dbReference>
<dbReference type="PANTHER" id="PTHR30069">
    <property type="entry name" value="TONB-DEPENDENT OUTER MEMBRANE RECEPTOR"/>
    <property type="match status" value="1"/>
</dbReference>
<dbReference type="Proteomes" id="UP001054897">
    <property type="component" value="Chromosome"/>
</dbReference>
<keyword evidence="8 9" id="KW-0998">Cell outer membrane</keyword>
<feature type="domain" description="TonB-dependent receptor-like beta-barrel" evidence="11">
    <location>
        <begin position="15"/>
        <end position="311"/>
    </location>
</feature>
<feature type="short sequence motif" description="TonB C-terminal box" evidence="10">
    <location>
        <begin position="324"/>
        <end position="341"/>
    </location>
</feature>
<protein>
    <submittedName>
        <fullName evidence="12">TonB-dependent receptor</fullName>
    </submittedName>
</protein>
<evidence type="ECO:0000256" key="9">
    <source>
        <dbReference type="PROSITE-ProRule" id="PRU01360"/>
    </source>
</evidence>
<dbReference type="InterPro" id="IPR036942">
    <property type="entry name" value="Beta-barrel_TonB_sf"/>
</dbReference>
<dbReference type="InterPro" id="IPR010917">
    <property type="entry name" value="TonB_rcpt_CS"/>
</dbReference>
<sequence length="341" mass="36994">MARGHHQERGQGRSNSIYQQVNGSLVHQSTGLAPRQEGEAEAWSAWIGDRITFGKWSLLPIVRYEDIETKANIAHNATPAQHAARNTNSLSKTTVGLGANYALNDQWTLLAGVHEGFAPPGNGVADGTKGEESINYEGGVRYRNGSFGLDAIAFLTDYQNATRPCMVANPCPDGSVDGSQQDGEKEVYGLEVGMFADLYSGGGITVPLRLAYTYTDGEYTRASDNGAVLKGDVIEYTPKHIGSLQVGVEADRGWRAYAALNYADSSYTHNRAGRSGVDDRFLKTDSLMTVNLVASYPLSEETEVYARVDNLFDEQEITHRGADGARGNAPRSYALGIRLNF</sequence>
<dbReference type="EMBL" id="CP099397">
    <property type="protein sequence ID" value="USR37669.1"/>
    <property type="molecule type" value="Genomic_DNA"/>
</dbReference>
<gene>
    <name evidence="12" type="ORF">L1F06_013290</name>
</gene>
<keyword evidence="4 9" id="KW-0812">Transmembrane</keyword>
<accession>A0ABY5A3M8</accession>
<dbReference type="Gene3D" id="2.40.170.20">
    <property type="entry name" value="TonB-dependent receptor, beta-barrel domain"/>
    <property type="match status" value="1"/>
</dbReference>
<keyword evidence="13" id="KW-1185">Reference proteome</keyword>
<dbReference type="InterPro" id="IPR000531">
    <property type="entry name" value="Beta-barrel_TonB"/>
</dbReference>
<evidence type="ECO:0000256" key="7">
    <source>
        <dbReference type="ARBA" id="ARBA00023136"/>
    </source>
</evidence>
<keyword evidence="12" id="KW-0675">Receptor</keyword>
<evidence type="ECO:0000313" key="12">
    <source>
        <dbReference type="EMBL" id="USR37669.1"/>
    </source>
</evidence>
<dbReference type="PROSITE" id="PS52016">
    <property type="entry name" value="TONB_DEPENDENT_REC_3"/>
    <property type="match status" value="1"/>
</dbReference>
<evidence type="ECO:0000256" key="3">
    <source>
        <dbReference type="ARBA" id="ARBA00022452"/>
    </source>
</evidence>
<name>A0ABY5A3M8_9GAMM</name>
<evidence type="ECO:0000256" key="8">
    <source>
        <dbReference type="ARBA" id="ARBA00023237"/>
    </source>
</evidence>
<keyword evidence="3 9" id="KW-1134">Transmembrane beta strand</keyword>
<dbReference type="RefSeq" id="WP_083237863.1">
    <property type="nucleotide sequence ID" value="NZ_CP099397.1"/>
</dbReference>
<evidence type="ECO:0000256" key="10">
    <source>
        <dbReference type="PROSITE-ProRule" id="PRU10144"/>
    </source>
</evidence>
<proteinExistence type="inferred from homology"/>
<keyword evidence="2 9" id="KW-0813">Transport</keyword>
<dbReference type="Pfam" id="PF00593">
    <property type="entry name" value="TonB_dep_Rec_b-barrel"/>
    <property type="match status" value="1"/>
</dbReference>
<comment type="subcellular location">
    <subcellularLocation>
        <location evidence="1 9">Cell outer membrane</location>
        <topology evidence="1 9">Multi-pass membrane protein</topology>
    </subcellularLocation>
</comment>
<reference evidence="12" key="1">
    <citation type="submission" date="2022-06" db="EMBL/GenBank/DDBJ databases">
        <title>Complete genome of Pseudomonas hydrolytica DSWY01T.</title>
        <authorList>
            <person name="Jung J."/>
            <person name="Jeon C.O."/>
        </authorList>
    </citation>
    <scope>NUCLEOTIDE SEQUENCE</scope>
    <source>
        <strain evidence="12">DSWY01</strain>
    </source>
</reference>
<dbReference type="SUPFAM" id="SSF56935">
    <property type="entry name" value="Porins"/>
    <property type="match status" value="1"/>
</dbReference>
<evidence type="ECO:0000256" key="1">
    <source>
        <dbReference type="ARBA" id="ARBA00004571"/>
    </source>
</evidence>
<keyword evidence="6" id="KW-0798">TonB box</keyword>